<comment type="similarity">
    <text evidence="1">Belongs to the prefoldin subunit alpha family.</text>
</comment>
<evidence type="ECO:0000313" key="4">
    <source>
        <dbReference type="RefSeq" id="XP_027194598.1"/>
    </source>
</evidence>
<proteinExistence type="inferred from homology"/>
<dbReference type="AlphaFoldDB" id="A0A6P6XPA1"/>
<dbReference type="KEGG" id="dpte:113789279"/>
<accession>A0A6P6XPA1</accession>
<reference evidence="4" key="1">
    <citation type="submission" date="2025-08" db="UniProtKB">
        <authorList>
            <consortium name="RefSeq"/>
        </authorList>
    </citation>
    <scope>IDENTIFICATION</scope>
    <source>
        <strain evidence="4">Airmid</strain>
    </source>
</reference>
<feature type="region of interest" description="Disordered" evidence="2">
    <location>
        <begin position="157"/>
        <end position="176"/>
    </location>
</feature>
<dbReference type="OMA" id="QAKFKAC"/>
<dbReference type="Proteomes" id="UP000515146">
    <property type="component" value="Unplaced"/>
</dbReference>
<dbReference type="PANTHER" id="PTHR12674:SF2">
    <property type="entry name" value="PREFOLDIN SUBUNIT 5"/>
    <property type="match status" value="1"/>
</dbReference>
<dbReference type="OrthoDB" id="10267474at2759"/>
<dbReference type="GO" id="GO:1990115">
    <property type="term" value="P:RNA polymerase III assembly"/>
    <property type="evidence" value="ECO:0007669"/>
    <property type="project" value="TreeGrafter"/>
</dbReference>
<protein>
    <submittedName>
        <fullName evidence="4">Prefoldin subunit 5-like</fullName>
    </submittedName>
</protein>
<organism evidence="3 4">
    <name type="scientific">Dermatophagoides pteronyssinus</name>
    <name type="common">European house dust mite</name>
    <dbReference type="NCBI Taxonomy" id="6956"/>
    <lineage>
        <taxon>Eukaryota</taxon>
        <taxon>Metazoa</taxon>
        <taxon>Ecdysozoa</taxon>
        <taxon>Arthropoda</taxon>
        <taxon>Chelicerata</taxon>
        <taxon>Arachnida</taxon>
        <taxon>Acari</taxon>
        <taxon>Acariformes</taxon>
        <taxon>Sarcoptiformes</taxon>
        <taxon>Astigmata</taxon>
        <taxon>Psoroptidia</taxon>
        <taxon>Analgoidea</taxon>
        <taxon>Pyroglyphidae</taxon>
        <taxon>Dermatophagoidinae</taxon>
        <taxon>Dermatophagoides</taxon>
    </lineage>
</organism>
<dbReference type="GO" id="GO:0016272">
    <property type="term" value="C:prefoldin complex"/>
    <property type="evidence" value="ECO:0007669"/>
    <property type="project" value="InterPro"/>
</dbReference>
<feature type="compositionally biased region" description="Low complexity" evidence="2">
    <location>
        <begin position="157"/>
        <end position="170"/>
    </location>
</feature>
<dbReference type="GO" id="GO:0005737">
    <property type="term" value="C:cytoplasm"/>
    <property type="evidence" value="ECO:0007669"/>
    <property type="project" value="TreeGrafter"/>
</dbReference>
<dbReference type="GO" id="GO:1990113">
    <property type="term" value="P:RNA polymerase I assembly"/>
    <property type="evidence" value="ECO:0007669"/>
    <property type="project" value="TreeGrafter"/>
</dbReference>
<keyword evidence="3" id="KW-1185">Reference proteome</keyword>
<dbReference type="Pfam" id="PF02996">
    <property type="entry name" value="Prefoldin"/>
    <property type="match status" value="1"/>
</dbReference>
<dbReference type="GO" id="GO:0006457">
    <property type="term" value="P:protein folding"/>
    <property type="evidence" value="ECO:0007669"/>
    <property type="project" value="InterPro"/>
</dbReference>
<dbReference type="NCBIfam" id="TIGR00293">
    <property type="entry name" value="prefoldin subunit alpha"/>
    <property type="match status" value="1"/>
</dbReference>
<evidence type="ECO:0000313" key="3">
    <source>
        <dbReference type="Proteomes" id="UP000515146"/>
    </source>
</evidence>
<evidence type="ECO:0000256" key="1">
    <source>
        <dbReference type="ARBA" id="ARBA00010048"/>
    </source>
</evidence>
<dbReference type="InterPro" id="IPR009053">
    <property type="entry name" value="Prefoldin"/>
</dbReference>
<dbReference type="GO" id="GO:0051082">
    <property type="term" value="F:unfolded protein binding"/>
    <property type="evidence" value="ECO:0007669"/>
    <property type="project" value="InterPro"/>
</dbReference>
<dbReference type="Gene3D" id="1.10.287.370">
    <property type="match status" value="1"/>
</dbReference>
<dbReference type="CDD" id="cd23157">
    <property type="entry name" value="Prefoldin_5"/>
    <property type="match status" value="1"/>
</dbReference>
<dbReference type="InterPro" id="IPR011599">
    <property type="entry name" value="PFD_alpha_archaea"/>
</dbReference>
<dbReference type="GO" id="GO:1990114">
    <property type="term" value="P:RNA polymerase II core complex assembly"/>
    <property type="evidence" value="ECO:0007669"/>
    <property type="project" value="TreeGrafter"/>
</dbReference>
<dbReference type="SUPFAM" id="SSF46579">
    <property type="entry name" value="Prefoldin"/>
    <property type="match status" value="1"/>
</dbReference>
<gene>
    <name evidence="4" type="primary">LOC113789279</name>
</gene>
<dbReference type="RefSeq" id="XP_027194598.1">
    <property type="nucleotide sequence ID" value="XM_027338797.1"/>
</dbReference>
<evidence type="ECO:0000256" key="2">
    <source>
        <dbReference type="SAM" id="MobiDB-lite"/>
    </source>
</evidence>
<dbReference type="InParanoid" id="A0A6P6XPA1"/>
<dbReference type="InterPro" id="IPR004127">
    <property type="entry name" value="Prefoldin_subunit_alpha"/>
</dbReference>
<dbReference type="FunCoup" id="A0A6P6XPA1">
    <property type="interactions" value="1712"/>
</dbReference>
<name>A0A6P6XPA1_DERPT</name>
<sequence>MASKNSQQPKKVELNINDMNLYQINAIKQQLDQEIEILEKSIVDLHNAKTKFVGCYETVESFDKLPNDNQIMVPLTPSLYVPGRTVNNNEFLLDIGTGYYIERDRKSTIDYFNRKVQFLNTQMDKIVKSMQEKSAVRQSCLQRQQQLIMAQIAAQQQQQQQSSATGQPKQIPMAKS</sequence>
<dbReference type="PANTHER" id="PTHR12674">
    <property type="entry name" value="PREFOLDIN SUBUNIT 5"/>
    <property type="match status" value="1"/>
</dbReference>